<dbReference type="Pfam" id="PF00797">
    <property type="entry name" value="Acetyltransf_2"/>
    <property type="match status" value="1"/>
</dbReference>
<dbReference type="Gene3D" id="3.30.2140.10">
    <property type="entry name" value="Arylamine N-acetyltransferase"/>
    <property type="match status" value="1"/>
</dbReference>
<protein>
    <submittedName>
        <fullName evidence="3">Arylamine N-acetyltransferase</fullName>
    </submittedName>
</protein>
<gene>
    <name evidence="3" type="ORF">U0042_28025</name>
</gene>
<reference evidence="3 4" key="1">
    <citation type="submission" date="2023-12" db="EMBL/GenBank/DDBJ databases">
        <title>Genome sequencing and assembly of bacterial species from a model synthetic community.</title>
        <authorList>
            <person name="Hogle S.L."/>
        </authorList>
    </citation>
    <scope>NUCLEOTIDE SEQUENCE [LARGE SCALE GENOMIC DNA]</scope>
    <source>
        <strain evidence="3 4">HAMBI 2494</strain>
    </source>
</reference>
<dbReference type="Gene3D" id="2.40.128.150">
    <property type="entry name" value="Cysteine proteinases"/>
    <property type="match status" value="1"/>
</dbReference>
<name>A0ABZ0WKL2_9BURK</name>
<keyword evidence="4" id="KW-1185">Reference proteome</keyword>
<dbReference type="InterPro" id="IPR001447">
    <property type="entry name" value="Arylamine_N-AcTrfase"/>
</dbReference>
<dbReference type="InterPro" id="IPR038765">
    <property type="entry name" value="Papain-like_cys_pep_sf"/>
</dbReference>
<evidence type="ECO:0000256" key="2">
    <source>
        <dbReference type="RuleBase" id="RU003452"/>
    </source>
</evidence>
<evidence type="ECO:0000256" key="1">
    <source>
        <dbReference type="ARBA" id="ARBA00006547"/>
    </source>
</evidence>
<dbReference type="PANTHER" id="PTHR11786">
    <property type="entry name" value="N-HYDROXYARYLAMINE O-ACETYLTRANSFERASE"/>
    <property type="match status" value="1"/>
</dbReference>
<dbReference type="PANTHER" id="PTHR11786:SF0">
    <property type="entry name" value="ARYLAMINE N-ACETYLTRANSFERASE 4-RELATED"/>
    <property type="match status" value="1"/>
</dbReference>
<evidence type="ECO:0000313" key="4">
    <source>
        <dbReference type="Proteomes" id="UP001325479"/>
    </source>
</evidence>
<organism evidence="3 4">
    <name type="scientific">Paraburkholderia kururiensis</name>
    <dbReference type="NCBI Taxonomy" id="984307"/>
    <lineage>
        <taxon>Bacteria</taxon>
        <taxon>Pseudomonadati</taxon>
        <taxon>Pseudomonadota</taxon>
        <taxon>Betaproteobacteria</taxon>
        <taxon>Burkholderiales</taxon>
        <taxon>Burkholderiaceae</taxon>
        <taxon>Paraburkholderia</taxon>
    </lineage>
</organism>
<dbReference type="SUPFAM" id="SSF54001">
    <property type="entry name" value="Cysteine proteinases"/>
    <property type="match status" value="1"/>
</dbReference>
<evidence type="ECO:0000313" key="3">
    <source>
        <dbReference type="EMBL" id="WQD77836.1"/>
    </source>
</evidence>
<accession>A0ABZ0WKL2</accession>
<dbReference type="PRINTS" id="PR01543">
    <property type="entry name" value="ANATRNSFRASE"/>
</dbReference>
<proteinExistence type="inferred from homology"/>
<sequence length="286" mass="31852">MPMSFDPDRYFARIGYRGARVPTLDVLTELHRLHPHAIPFENLDPLAGRCVALALPAIAEKLVERRRGGYCFEHNTLFAHVLMQLGFRVTPLIARVLWGRGPDAVTARSHMLLRVDLDDGPWIADVGFGGVTLTAPLRLVTGGVQRTPLEACRLTEAADGAFDFEVEAPSAGTSPAQGEREWIKVYRFDLRPAEWIDYEVANWYTSTWPESIFINNLMVCRVMPHGRATLFNDRLTERASDGRGSDHAIGSAAELGECLRERFGLDTTGMDLDALYARVQGRGMNV</sequence>
<dbReference type="EMBL" id="CP139965">
    <property type="protein sequence ID" value="WQD77836.1"/>
    <property type="molecule type" value="Genomic_DNA"/>
</dbReference>
<dbReference type="RefSeq" id="WP_114812700.1">
    <property type="nucleotide sequence ID" value="NZ_CP139965.1"/>
</dbReference>
<comment type="similarity">
    <text evidence="1 2">Belongs to the arylamine N-acetyltransferase family.</text>
</comment>
<dbReference type="Proteomes" id="UP001325479">
    <property type="component" value="Chromosome"/>
</dbReference>